<dbReference type="RefSeq" id="WP_090041298.1">
    <property type="nucleotide sequence ID" value="NZ_FOKI01000015.1"/>
</dbReference>
<organism evidence="1 2">
    <name type="scientific">Clostridium frigidicarnis</name>
    <dbReference type="NCBI Taxonomy" id="84698"/>
    <lineage>
        <taxon>Bacteria</taxon>
        <taxon>Bacillati</taxon>
        <taxon>Bacillota</taxon>
        <taxon>Clostridia</taxon>
        <taxon>Eubacteriales</taxon>
        <taxon>Clostridiaceae</taxon>
        <taxon>Clostridium</taxon>
    </lineage>
</organism>
<dbReference type="OrthoDB" id="5361365at2"/>
<dbReference type="STRING" id="84698.SAMN04488528_101532"/>
<protein>
    <submittedName>
        <fullName evidence="1">Uncharacterized protein</fullName>
    </submittedName>
</protein>
<sequence length="176" mass="20279">MAKNIYGGGSQTNANGLKFEQETDLRDALLKIPGYAVQGNTLYFNGNFIGTIACKHDLYRVLLEPNGVNHKEVISKKLLPDEAIYLESTKTVFIIEKKFQNVAGSVDEKLQTCGFKKRQYSKLFSPLGIRVEYLYIFNDWFSHPQYKDVLDFILENNCYYFFNEIPLNFLGLPHMN</sequence>
<accession>A0A1I0YWU8</accession>
<gene>
    <name evidence="1" type="ORF">SAMN04488528_101532</name>
</gene>
<keyword evidence="2" id="KW-1185">Reference proteome</keyword>
<evidence type="ECO:0000313" key="1">
    <source>
        <dbReference type="EMBL" id="SFB16860.1"/>
    </source>
</evidence>
<name>A0A1I0YWU8_9CLOT</name>
<dbReference type="Proteomes" id="UP000198619">
    <property type="component" value="Unassembled WGS sequence"/>
</dbReference>
<proteinExistence type="predicted"/>
<evidence type="ECO:0000313" key="2">
    <source>
        <dbReference type="Proteomes" id="UP000198619"/>
    </source>
</evidence>
<dbReference type="EMBL" id="FOKI01000015">
    <property type="protein sequence ID" value="SFB16860.1"/>
    <property type="molecule type" value="Genomic_DNA"/>
</dbReference>
<reference evidence="1 2" key="1">
    <citation type="submission" date="2016-10" db="EMBL/GenBank/DDBJ databases">
        <authorList>
            <person name="de Groot N.N."/>
        </authorList>
    </citation>
    <scope>NUCLEOTIDE SEQUENCE [LARGE SCALE GENOMIC DNA]</scope>
    <source>
        <strain evidence="1 2">DSM 12271</strain>
    </source>
</reference>
<dbReference type="AlphaFoldDB" id="A0A1I0YWU8"/>